<dbReference type="Proteomes" id="UP000326198">
    <property type="component" value="Unassembled WGS sequence"/>
</dbReference>
<dbReference type="EMBL" id="ML736185">
    <property type="protein sequence ID" value="KAE8380086.1"/>
    <property type="molecule type" value="Genomic_DNA"/>
</dbReference>
<dbReference type="CDD" id="cd00067">
    <property type="entry name" value="GAL4"/>
    <property type="match status" value="1"/>
</dbReference>
<evidence type="ECO:0000256" key="2">
    <source>
        <dbReference type="ARBA" id="ARBA00022723"/>
    </source>
</evidence>
<dbReference type="GO" id="GO:0005634">
    <property type="term" value="C:nucleus"/>
    <property type="evidence" value="ECO:0007669"/>
    <property type="project" value="UniProtKB-SubCell"/>
</dbReference>
<dbReference type="Gene3D" id="4.10.240.10">
    <property type="entry name" value="Zn(2)-C6 fungal-type DNA-binding domain"/>
    <property type="match status" value="1"/>
</dbReference>
<dbReference type="InterPro" id="IPR001138">
    <property type="entry name" value="Zn2Cys6_DnaBD"/>
</dbReference>
<evidence type="ECO:0000256" key="5">
    <source>
        <dbReference type="ARBA" id="ARBA00023163"/>
    </source>
</evidence>
<keyword evidence="3" id="KW-0805">Transcription regulation</keyword>
<feature type="region of interest" description="Disordered" evidence="7">
    <location>
        <begin position="89"/>
        <end position="117"/>
    </location>
</feature>
<evidence type="ECO:0000256" key="4">
    <source>
        <dbReference type="ARBA" id="ARBA00023125"/>
    </source>
</evidence>
<dbReference type="GO" id="GO:0009893">
    <property type="term" value="P:positive regulation of metabolic process"/>
    <property type="evidence" value="ECO:0007669"/>
    <property type="project" value="UniProtKB-ARBA"/>
</dbReference>
<dbReference type="GO" id="GO:0008270">
    <property type="term" value="F:zinc ion binding"/>
    <property type="evidence" value="ECO:0007669"/>
    <property type="project" value="InterPro"/>
</dbReference>
<comment type="subcellular location">
    <subcellularLocation>
        <location evidence="1">Nucleus</location>
    </subcellularLocation>
</comment>
<dbReference type="Pfam" id="PF00172">
    <property type="entry name" value="Zn_clus"/>
    <property type="match status" value="1"/>
</dbReference>
<dbReference type="OrthoDB" id="3862662at2759"/>
<keyword evidence="5" id="KW-0804">Transcription</keyword>
<keyword evidence="4" id="KW-0238">DNA-binding</keyword>
<keyword evidence="2" id="KW-0479">Metal-binding</keyword>
<feature type="compositionally biased region" description="Low complexity" evidence="7">
    <location>
        <begin position="578"/>
        <end position="591"/>
    </location>
</feature>
<evidence type="ECO:0000256" key="6">
    <source>
        <dbReference type="ARBA" id="ARBA00023242"/>
    </source>
</evidence>
<dbReference type="SMART" id="SM00906">
    <property type="entry name" value="Fungal_trans"/>
    <property type="match status" value="1"/>
</dbReference>
<protein>
    <recommendedName>
        <fullName evidence="8">Zn(2)-C6 fungal-type domain-containing protein</fullName>
    </recommendedName>
</protein>
<dbReference type="SMART" id="SM00066">
    <property type="entry name" value="GAL4"/>
    <property type="match status" value="1"/>
</dbReference>
<feature type="compositionally biased region" description="Basic residues" evidence="7">
    <location>
        <begin position="92"/>
        <end position="101"/>
    </location>
</feature>
<evidence type="ECO:0000256" key="7">
    <source>
        <dbReference type="SAM" id="MobiDB-lite"/>
    </source>
</evidence>
<name>A0A5N7BE79_9EURO</name>
<feature type="compositionally biased region" description="Basic and acidic residues" evidence="7">
    <location>
        <begin position="593"/>
        <end position="602"/>
    </location>
</feature>
<dbReference type="SUPFAM" id="SSF57701">
    <property type="entry name" value="Zn2/Cys6 DNA-binding domain"/>
    <property type="match status" value="1"/>
</dbReference>
<sequence>MRQDNTTQQGRDIVPAPPYNLNTVNLFQCGMDSEAEPCDRAHGSELAALSCRECRRRKIKCSRELPACGACMGSANACVYPAGPLKPGPKAGHFRPSKKRRLELQSHSPRPIDMGLRTTVPQHNTNAELAESFVSHSPEQGSRIDASASKEPSGASLSSQSPEQSPAVTHRRLSWLVHPNHEPIYKSSDWTEHSMIEPLTDQCTPLSLPASLMESICDTLHTDEADIHHLVALYFDNMMSFTLFTPHLLNIKFQAAAPSHVAALLAAMFSFSARFRLDSTSTNGVAAVAEHPRTSPGVNDFYRIATASIDQELMDLKSPPLLLLLQAMVLLTFHDLIESAEGKGWRSLGRLVRIAYELRLHLVDRDVSHFSVEHPDTWSMKEERRRAWWAIWELDVFASTVRRLPPAIDWSQNWAMLPVDNECWLQKKPKPSCYLVADPMERSKVLQHCGSQSEKAWFIVATSLMRTAYCVSNSQESFWSPPSSYPPQPGRPPLPQQQMSAQIKLSQEIVNNALYCFSVALPRHLRYRGQHLFSNVASASTRTKQRDSDIYSIQCMLKATAYMLNDPNALETGSRSTQFDSSLSPQQQQQEVESEKRQESQQSCEMDKILAKNLSMADAILSLVRNSGPDHVHLVNPFFASTIWLATAIFVVYKHLWVFHEGSRERLLVESNVDLLRTTLRQFVQWWNMSDILEAKLSELEKELVSMRKMGSGGANSSDLQQQEQQQQYFLRNEGQESLPESTGANHIVPHPPRNSSDEGAIPCDVLLNGGSSMVHDRLPPGNADELGLDETLGLVQDRGSLPLFYEKGSGPFHDDLFYNVELQGFLDGIWAAYRGHDP</sequence>
<feature type="region of interest" description="Disordered" evidence="7">
    <location>
        <begin position="736"/>
        <end position="759"/>
    </location>
</feature>
<dbReference type="GO" id="GO:0006351">
    <property type="term" value="P:DNA-templated transcription"/>
    <property type="evidence" value="ECO:0007669"/>
    <property type="project" value="InterPro"/>
</dbReference>
<dbReference type="GO" id="GO:0000981">
    <property type="term" value="F:DNA-binding transcription factor activity, RNA polymerase II-specific"/>
    <property type="evidence" value="ECO:0007669"/>
    <property type="project" value="InterPro"/>
</dbReference>
<evidence type="ECO:0000313" key="10">
    <source>
        <dbReference type="Proteomes" id="UP000326198"/>
    </source>
</evidence>
<feature type="region of interest" description="Disordered" evidence="7">
    <location>
        <begin position="573"/>
        <end position="602"/>
    </location>
</feature>
<dbReference type="PROSITE" id="PS50048">
    <property type="entry name" value="ZN2_CY6_FUNGAL_2"/>
    <property type="match status" value="1"/>
</dbReference>
<reference evidence="9 10" key="1">
    <citation type="submission" date="2019-04" db="EMBL/GenBank/DDBJ databases">
        <title>Friends and foes A comparative genomics studyof 23 Aspergillus species from section Flavi.</title>
        <authorList>
            <consortium name="DOE Joint Genome Institute"/>
            <person name="Kjaerbolling I."/>
            <person name="Vesth T."/>
            <person name="Frisvad J.C."/>
            <person name="Nybo J.L."/>
            <person name="Theobald S."/>
            <person name="Kildgaard S."/>
            <person name="Isbrandt T."/>
            <person name="Kuo A."/>
            <person name="Sato A."/>
            <person name="Lyhne E.K."/>
            <person name="Kogle M.E."/>
            <person name="Wiebenga A."/>
            <person name="Kun R.S."/>
            <person name="Lubbers R.J."/>
            <person name="Makela M.R."/>
            <person name="Barry K."/>
            <person name="Chovatia M."/>
            <person name="Clum A."/>
            <person name="Daum C."/>
            <person name="Haridas S."/>
            <person name="He G."/>
            <person name="LaButti K."/>
            <person name="Lipzen A."/>
            <person name="Mondo S."/>
            <person name="Riley R."/>
            <person name="Salamov A."/>
            <person name="Simmons B.A."/>
            <person name="Magnuson J.K."/>
            <person name="Henrissat B."/>
            <person name="Mortensen U.H."/>
            <person name="Larsen T.O."/>
            <person name="Devries R.P."/>
            <person name="Grigoriev I.V."/>
            <person name="Machida M."/>
            <person name="Baker S.E."/>
            <person name="Andersen M.R."/>
        </authorList>
    </citation>
    <scope>NUCLEOTIDE SEQUENCE [LARGE SCALE GENOMIC DNA]</scope>
    <source>
        <strain evidence="9 10">IBT 29228</strain>
    </source>
</reference>
<evidence type="ECO:0000256" key="1">
    <source>
        <dbReference type="ARBA" id="ARBA00004123"/>
    </source>
</evidence>
<dbReference type="PROSITE" id="PS00463">
    <property type="entry name" value="ZN2_CY6_FUNGAL_1"/>
    <property type="match status" value="1"/>
</dbReference>
<dbReference type="CDD" id="cd12148">
    <property type="entry name" value="fungal_TF_MHR"/>
    <property type="match status" value="1"/>
</dbReference>
<evidence type="ECO:0000259" key="8">
    <source>
        <dbReference type="PROSITE" id="PS50048"/>
    </source>
</evidence>
<dbReference type="GO" id="GO:0003677">
    <property type="term" value="F:DNA binding"/>
    <property type="evidence" value="ECO:0007669"/>
    <property type="project" value="UniProtKB-KW"/>
</dbReference>
<dbReference type="PANTHER" id="PTHR47338">
    <property type="entry name" value="ZN(II)2CYS6 TRANSCRIPTION FACTOR (EUROFUNG)-RELATED"/>
    <property type="match status" value="1"/>
</dbReference>
<evidence type="ECO:0000313" key="9">
    <source>
        <dbReference type="EMBL" id="KAE8380086.1"/>
    </source>
</evidence>
<organism evidence="9 10">
    <name type="scientific">Aspergillus bertholletiae</name>
    <dbReference type="NCBI Taxonomy" id="1226010"/>
    <lineage>
        <taxon>Eukaryota</taxon>
        <taxon>Fungi</taxon>
        <taxon>Dikarya</taxon>
        <taxon>Ascomycota</taxon>
        <taxon>Pezizomycotina</taxon>
        <taxon>Eurotiomycetes</taxon>
        <taxon>Eurotiomycetidae</taxon>
        <taxon>Eurotiales</taxon>
        <taxon>Aspergillaceae</taxon>
        <taxon>Aspergillus</taxon>
        <taxon>Aspergillus subgen. Circumdati</taxon>
    </lineage>
</organism>
<dbReference type="Pfam" id="PF04082">
    <property type="entry name" value="Fungal_trans"/>
    <property type="match status" value="1"/>
</dbReference>
<feature type="region of interest" description="Disordered" evidence="7">
    <location>
        <begin position="132"/>
        <end position="169"/>
    </location>
</feature>
<keyword evidence="10" id="KW-1185">Reference proteome</keyword>
<feature type="compositionally biased region" description="Polar residues" evidence="7">
    <location>
        <begin position="155"/>
        <end position="167"/>
    </location>
</feature>
<evidence type="ECO:0000256" key="3">
    <source>
        <dbReference type="ARBA" id="ARBA00023015"/>
    </source>
</evidence>
<dbReference type="AlphaFoldDB" id="A0A5N7BE79"/>
<gene>
    <name evidence="9" type="ORF">BDV26DRAFT_257952</name>
</gene>
<dbReference type="InterPro" id="IPR007219">
    <property type="entry name" value="XnlR_reg_dom"/>
</dbReference>
<dbReference type="InterPro" id="IPR050815">
    <property type="entry name" value="TF_fung"/>
</dbReference>
<proteinExistence type="predicted"/>
<dbReference type="InterPro" id="IPR036864">
    <property type="entry name" value="Zn2-C6_fun-type_DNA-bd_sf"/>
</dbReference>
<feature type="domain" description="Zn(2)-C6 fungal-type" evidence="8">
    <location>
        <begin position="50"/>
        <end position="80"/>
    </location>
</feature>
<accession>A0A5N7BE79</accession>
<keyword evidence="6" id="KW-0539">Nucleus</keyword>
<dbReference type="PANTHER" id="PTHR47338:SF10">
    <property type="entry name" value="TRANSCRIPTION FACTOR DOMAIN-CONTAINING PROTEIN-RELATED"/>
    <property type="match status" value="1"/>
</dbReference>